<proteinExistence type="predicted"/>
<feature type="region of interest" description="Disordered" evidence="1">
    <location>
        <begin position="1"/>
        <end position="75"/>
    </location>
</feature>
<name>A0A9P4PXR7_9PEZI</name>
<comment type="caution">
    <text evidence="2">The sequence shown here is derived from an EMBL/GenBank/DDBJ whole genome shotgun (WGS) entry which is preliminary data.</text>
</comment>
<protein>
    <recommendedName>
        <fullName evidence="4">WW domain-containing protein</fullName>
    </recommendedName>
</protein>
<dbReference type="AlphaFoldDB" id="A0A9P4PXR7"/>
<feature type="compositionally biased region" description="Basic and acidic residues" evidence="1">
    <location>
        <begin position="111"/>
        <end position="123"/>
    </location>
</feature>
<feature type="compositionally biased region" description="Basic and acidic residues" evidence="1">
    <location>
        <begin position="158"/>
        <end position="198"/>
    </location>
</feature>
<evidence type="ECO:0000313" key="3">
    <source>
        <dbReference type="Proteomes" id="UP000799441"/>
    </source>
</evidence>
<dbReference type="Proteomes" id="UP000799441">
    <property type="component" value="Unassembled WGS sequence"/>
</dbReference>
<reference evidence="2" key="1">
    <citation type="journal article" date="2020" name="Stud. Mycol.">
        <title>101 Dothideomycetes genomes: a test case for predicting lifestyles and emergence of pathogens.</title>
        <authorList>
            <person name="Haridas S."/>
            <person name="Albert R."/>
            <person name="Binder M."/>
            <person name="Bloem J."/>
            <person name="Labutti K."/>
            <person name="Salamov A."/>
            <person name="Andreopoulos B."/>
            <person name="Baker S."/>
            <person name="Barry K."/>
            <person name="Bills G."/>
            <person name="Bluhm B."/>
            <person name="Cannon C."/>
            <person name="Castanera R."/>
            <person name="Culley D."/>
            <person name="Daum C."/>
            <person name="Ezra D."/>
            <person name="Gonzalez J."/>
            <person name="Henrissat B."/>
            <person name="Kuo A."/>
            <person name="Liang C."/>
            <person name="Lipzen A."/>
            <person name="Lutzoni F."/>
            <person name="Magnuson J."/>
            <person name="Mondo S."/>
            <person name="Nolan M."/>
            <person name="Ohm R."/>
            <person name="Pangilinan J."/>
            <person name="Park H.-J."/>
            <person name="Ramirez L."/>
            <person name="Alfaro M."/>
            <person name="Sun H."/>
            <person name="Tritt A."/>
            <person name="Yoshinaga Y."/>
            <person name="Zwiers L.-H."/>
            <person name="Turgeon B."/>
            <person name="Goodwin S."/>
            <person name="Spatafora J."/>
            <person name="Crous P."/>
            <person name="Grigoriev I."/>
        </authorList>
    </citation>
    <scope>NUCLEOTIDE SEQUENCE</scope>
    <source>
        <strain evidence="2">CBS 116435</strain>
    </source>
</reference>
<dbReference type="Gene3D" id="2.20.70.10">
    <property type="match status" value="1"/>
</dbReference>
<feature type="compositionally biased region" description="Basic and acidic residues" evidence="1">
    <location>
        <begin position="55"/>
        <end position="64"/>
    </location>
</feature>
<gene>
    <name evidence="2" type="ORF">K431DRAFT_289045</name>
</gene>
<evidence type="ECO:0008006" key="4">
    <source>
        <dbReference type="Google" id="ProtNLM"/>
    </source>
</evidence>
<sequence length="317" mass="34552">MPQDHLPSEAPPSYDQAVGSSSSQPQRSSGRPSSASVGAPHLDIPGKAKNGIPVETRRSMEDLNRPLPPGWVRTFDPKTEHQFFVDTTKEPPRSVWVHPYDDEEYLGSLSSEERERIEQESIGRRQTSKADLMAEHTDEDESPTTHTAAAGSSAHPELPPRPDGGRGKGKESLGRRFKDKVTGTTHEEREAERKRREELERQAYQQHMQVRNAMATAMRTGQPQKIGKDKDGRDVYIEPPTYQPAPGYYGRGYGYSPYGGYPGGPGMYTTPNARYIRPNGPYGRPYGSGFGGGYGLPLAIGGGLLGGALLGGALGGF</sequence>
<feature type="compositionally biased region" description="Low complexity" evidence="1">
    <location>
        <begin position="17"/>
        <end position="37"/>
    </location>
</feature>
<accession>A0A9P4PXR7</accession>
<feature type="compositionally biased region" description="Low complexity" evidence="1">
    <location>
        <begin position="144"/>
        <end position="156"/>
    </location>
</feature>
<evidence type="ECO:0000256" key="1">
    <source>
        <dbReference type="SAM" id="MobiDB-lite"/>
    </source>
</evidence>
<dbReference type="EMBL" id="MU003859">
    <property type="protein sequence ID" value="KAF2716882.1"/>
    <property type="molecule type" value="Genomic_DNA"/>
</dbReference>
<evidence type="ECO:0000313" key="2">
    <source>
        <dbReference type="EMBL" id="KAF2716882.1"/>
    </source>
</evidence>
<dbReference type="OrthoDB" id="2367685at2759"/>
<keyword evidence="3" id="KW-1185">Reference proteome</keyword>
<organism evidence="2 3">
    <name type="scientific">Polychaeton citri CBS 116435</name>
    <dbReference type="NCBI Taxonomy" id="1314669"/>
    <lineage>
        <taxon>Eukaryota</taxon>
        <taxon>Fungi</taxon>
        <taxon>Dikarya</taxon>
        <taxon>Ascomycota</taxon>
        <taxon>Pezizomycotina</taxon>
        <taxon>Dothideomycetes</taxon>
        <taxon>Dothideomycetidae</taxon>
        <taxon>Capnodiales</taxon>
        <taxon>Capnodiaceae</taxon>
        <taxon>Polychaeton</taxon>
    </lineage>
</organism>
<feature type="region of interest" description="Disordered" evidence="1">
    <location>
        <begin position="107"/>
        <end position="198"/>
    </location>
</feature>